<comment type="similarity">
    <text evidence="1">Belongs to the Gfa family.</text>
</comment>
<keyword evidence="4" id="KW-0456">Lyase</keyword>
<dbReference type="OrthoDB" id="9807246at2"/>
<evidence type="ECO:0000256" key="2">
    <source>
        <dbReference type="ARBA" id="ARBA00022723"/>
    </source>
</evidence>
<organism evidence="6 7">
    <name type="scientific">Roseobacter cerasinus</name>
    <dbReference type="NCBI Taxonomy" id="2602289"/>
    <lineage>
        <taxon>Bacteria</taxon>
        <taxon>Pseudomonadati</taxon>
        <taxon>Pseudomonadota</taxon>
        <taxon>Alphaproteobacteria</taxon>
        <taxon>Rhodobacterales</taxon>
        <taxon>Roseobacteraceae</taxon>
        <taxon>Roseobacter</taxon>
    </lineage>
</organism>
<keyword evidence="3" id="KW-0862">Zinc</keyword>
<dbReference type="GO" id="GO:0016846">
    <property type="term" value="F:carbon-sulfur lyase activity"/>
    <property type="evidence" value="ECO:0007669"/>
    <property type="project" value="InterPro"/>
</dbReference>
<dbReference type="GO" id="GO:0046872">
    <property type="term" value="F:metal ion binding"/>
    <property type="evidence" value="ECO:0007669"/>
    <property type="project" value="UniProtKB-KW"/>
</dbReference>
<dbReference type="EMBL" id="BLIV01000001">
    <property type="protein sequence ID" value="GFE48791.1"/>
    <property type="molecule type" value="Genomic_DNA"/>
</dbReference>
<evidence type="ECO:0000313" key="7">
    <source>
        <dbReference type="Proteomes" id="UP000436522"/>
    </source>
</evidence>
<dbReference type="SUPFAM" id="SSF51316">
    <property type="entry name" value="Mss4-like"/>
    <property type="match status" value="1"/>
</dbReference>
<accession>A0A640VNX5</accession>
<dbReference type="InterPro" id="IPR006913">
    <property type="entry name" value="CENP-V/GFA"/>
</dbReference>
<gene>
    <name evidence="6" type="ORF">So717_05440</name>
</gene>
<dbReference type="Gene3D" id="3.90.1590.10">
    <property type="entry name" value="glutathione-dependent formaldehyde- activating enzyme (gfa)"/>
    <property type="match status" value="1"/>
</dbReference>
<keyword evidence="7" id="KW-1185">Reference proteome</keyword>
<keyword evidence="2" id="KW-0479">Metal-binding</keyword>
<dbReference type="PANTHER" id="PTHR33337:SF40">
    <property type="entry name" value="CENP-V_GFA DOMAIN-CONTAINING PROTEIN-RELATED"/>
    <property type="match status" value="1"/>
</dbReference>
<reference evidence="6 7" key="1">
    <citation type="submission" date="2019-12" db="EMBL/GenBank/DDBJ databases">
        <title>Roseobacter cerasinus sp. nov., isolated from seawater around aquaculture.</title>
        <authorList>
            <person name="Muramatsu S."/>
            <person name="Takabe Y."/>
            <person name="Mori K."/>
            <person name="Takaichi S."/>
            <person name="Hanada S."/>
        </authorList>
    </citation>
    <scope>NUCLEOTIDE SEQUENCE [LARGE SCALE GENOMIC DNA]</scope>
    <source>
        <strain evidence="6 7">AI77</strain>
    </source>
</reference>
<dbReference type="PROSITE" id="PS51891">
    <property type="entry name" value="CENP_V_GFA"/>
    <property type="match status" value="1"/>
</dbReference>
<evidence type="ECO:0000259" key="5">
    <source>
        <dbReference type="PROSITE" id="PS51891"/>
    </source>
</evidence>
<comment type="caution">
    <text evidence="6">The sequence shown here is derived from an EMBL/GenBank/DDBJ whole genome shotgun (WGS) entry which is preliminary data.</text>
</comment>
<sequence>MSGFKTITGRCYCGAVRLMADAQPDMVSYCHCSDCRRVSGAPVSAFAAFREAVLRFEPTPGPPVSHAPGVTRWFCRDCGSPLAATYDYLPGQIYVPLGLIDQSAELPPSLHSHATSRLPWLHLADQLPRAEHSARDTLQNG</sequence>
<protein>
    <submittedName>
        <fullName evidence="6">Aldehyde-activating protein</fullName>
    </submittedName>
</protein>
<dbReference type="Proteomes" id="UP000436522">
    <property type="component" value="Unassembled WGS sequence"/>
</dbReference>
<evidence type="ECO:0000256" key="4">
    <source>
        <dbReference type="ARBA" id="ARBA00023239"/>
    </source>
</evidence>
<dbReference type="Pfam" id="PF04828">
    <property type="entry name" value="GFA"/>
    <property type="match status" value="1"/>
</dbReference>
<evidence type="ECO:0000256" key="1">
    <source>
        <dbReference type="ARBA" id="ARBA00005495"/>
    </source>
</evidence>
<feature type="domain" description="CENP-V/GFA" evidence="5">
    <location>
        <begin position="7"/>
        <end position="121"/>
    </location>
</feature>
<proteinExistence type="inferred from homology"/>
<name>A0A640VNX5_9RHOB</name>
<dbReference type="AlphaFoldDB" id="A0A640VNX5"/>
<evidence type="ECO:0000313" key="6">
    <source>
        <dbReference type="EMBL" id="GFE48791.1"/>
    </source>
</evidence>
<dbReference type="PANTHER" id="PTHR33337">
    <property type="entry name" value="GFA DOMAIN-CONTAINING PROTEIN"/>
    <property type="match status" value="1"/>
</dbReference>
<dbReference type="InterPro" id="IPR011057">
    <property type="entry name" value="Mss4-like_sf"/>
</dbReference>
<evidence type="ECO:0000256" key="3">
    <source>
        <dbReference type="ARBA" id="ARBA00022833"/>
    </source>
</evidence>